<keyword evidence="2" id="KW-1185">Reference proteome</keyword>
<evidence type="ECO:0000313" key="1">
    <source>
        <dbReference type="EMBL" id="GAA3884718.1"/>
    </source>
</evidence>
<proteinExistence type="predicted"/>
<comment type="caution">
    <text evidence="1">The sequence shown here is derived from an EMBL/GenBank/DDBJ whole genome shotgun (WGS) entry which is preliminary data.</text>
</comment>
<dbReference type="EMBL" id="BAAAZA010000020">
    <property type="protein sequence ID" value="GAA3884718.1"/>
    <property type="molecule type" value="Genomic_DNA"/>
</dbReference>
<evidence type="ECO:0000313" key="2">
    <source>
        <dbReference type="Proteomes" id="UP001501563"/>
    </source>
</evidence>
<reference evidence="2" key="1">
    <citation type="journal article" date="2019" name="Int. J. Syst. Evol. Microbiol.">
        <title>The Global Catalogue of Microorganisms (GCM) 10K type strain sequencing project: providing services to taxonomists for standard genome sequencing and annotation.</title>
        <authorList>
            <consortium name="The Broad Institute Genomics Platform"/>
            <consortium name="The Broad Institute Genome Sequencing Center for Infectious Disease"/>
            <person name="Wu L."/>
            <person name="Ma J."/>
        </authorList>
    </citation>
    <scope>NUCLEOTIDE SEQUENCE [LARGE SCALE GENOMIC DNA]</scope>
    <source>
        <strain evidence="2">JCM 16578</strain>
    </source>
</reference>
<organism evidence="1 2">
    <name type="scientific">Streptomyces lannensis</name>
    <dbReference type="NCBI Taxonomy" id="766498"/>
    <lineage>
        <taxon>Bacteria</taxon>
        <taxon>Bacillati</taxon>
        <taxon>Actinomycetota</taxon>
        <taxon>Actinomycetes</taxon>
        <taxon>Kitasatosporales</taxon>
        <taxon>Streptomycetaceae</taxon>
        <taxon>Streptomyces</taxon>
    </lineage>
</organism>
<protein>
    <submittedName>
        <fullName evidence="1">Uncharacterized protein</fullName>
    </submittedName>
</protein>
<sequence length="68" mass="7098">MDMVQFAVELLQVGCEGGAHLSHDLLAARQYLVGEGLTPVLGDAHQADVKVGDDVASGPDIGMRVPAR</sequence>
<dbReference type="Proteomes" id="UP001501563">
    <property type="component" value="Unassembled WGS sequence"/>
</dbReference>
<accession>A0ABP7KPH2</accession>
<name>A0ABP7KPH2_9ACTN</name>
<gene>
    <name evidence="1" type="ORF">GCM10022207_59910</name>
</gene>